<feature type="compositionally biased region" description="Low complexity" evidence="1">
    <location>
        <begin position="182"/>
        <end position="196"/>
    </location>
</feature>
<keyword evidence="2" id="KW-0472">Membrane</keyword>
<sequence length="418" mass="44348">MAEDDPAEIAAALETSPVYRAPGTEAWLSDAAAADLAATITENDLGLFVVLEVPPASTSNHGADLLTLVKQARDRAGVDSAGLYVGVDYVGPRDEDPHDPYTETAELRLAFQQWGDVSPQLSSEYGADDLEFPAELFLSYGHGGGDGTPFELAAGLQELADRLAEGDAATIRDDGSDGLNRANETNASSTSSAPGAAGEGDGPSLPLVGGVVAALVVVAVVVAASRRRGSRRTFALPDSVLSRVREAEADELRRRARSAVVVLGERIDGAKLGPRDDAETWQSALDHYEAAGRLVPDDGSEPDVLDAVGAIVLADRGEQALAATRRRKGLVFTTPCFLNPLHGTGRRQDTVTHGRFRVDAPVCDRCHADLKAGRRPDILDVVEHGRAEHYFETNREPWASTGYGALQPDLLTLIRSRG</sequence>
<organism evidence="3 4">
    <name type="scientific">Nocardioides zeae</name>
    <dbReference type="NCBI Taxonomy" id="1457234"/>
    <lineage>
        <taxon>Bacteria</taxon>
        <taxon>Bacillati</taxon>
        <taxon>Actinomycetota</taxon>
        <taxon>Actinomycetes</taxon>
        <taxon>Propionibacteriales</taxon>
        <taxon>Nocardioidaceae</taxon>
        <taxon>Nocardioides</taxon>
    </lineage>
</organism>
<name>A0AAJ1TY17_9ACTN</name>
<feature type="region of interest" description="Disordered" evidence="1">
    <location>
        <begin position="170"/>
        <end position="201"/>
    </location>
</feature>
<evidence type="ECO:0000313" key="4">
    <source>
        <dbReference type="Proteomes" id="UP001239215"/>
    </source>
</evidence>
<comment type="caution">
    <text evidence="3">The sequence shown here is derived from an EMBL/GenBank/DDBJ whole genome shotgun (WGS) entry which is preliminary data.</text>
</comment>
<protein>
    <submittedName>
        <fullName evidence="3">Uncharacterized protein</fullName>
    </submittedName>
</protein>
<accession>A0AAJ1TY17</accession>
<keyword evidence="2" id="KW-1133">Transmembrane helix</keyword>
<keyword evidence="2" id="KW-0812">Transmembrane</keyword>
<dbReference type="AlphaFoldDB" id="A0AAJ1TY17"/>
<evidence type="ECO:0000256" key="2">
    <source>
        <dbReference type="SAM" id="Phobius"/>
    </source>
</evidence>
<evidence type="ECO:0000313" key="3">
    <source>
        <dbReference type="EMBL" id="MDQ1104416.1"/>
    </source>
</evidence>
<proteinExistence type="predicted"/>
<dbReference type="RefSeq" id="WP_307199771.1">
    <property type="nucleotide sequence ID" value="NZ_JAUTAN010000001.1"/>
</dbReference>
<dbReference type="Proteomes" id="UP001239215">
    <property type="component" value="Unassembled WGS sequence"/>
</dbReference>
<reference evidence="3" key="1">
    <citation type="submission" date="2023-07" db="EMBL/GenBank/DDBJ databases">
        <title>Functional and genomic diversity of the sorghum phyllosphere microbiome.</title>
        <authorList>
            <person name="Shade A."/>
        </authorList>
    </citation>
    <scope>NUCLEOTIDE SEQUENCE</scope>
    <source>
        <strain evidence="3">SORGH_AS_1067</strain>
    </source>
</reference>
<feature type="transmembrane region" description="Helical" evidence="2">
    <location>
        <begin position="205"/>
        <end position="224"/>
    </location>
</feature>
<dbReference type="EMBL" id="JAUTAN010000001">
    <property type="protein sequence ID" value="MDQ1104416.1"/>
    <property type="molecule type" value="Genomic_DNA"/>
</dbReference>
<gene>
    <name evidence="3" type="ORF">QE405_001700</name>
</gene>
<evidence type="ECO:0000256" key="1">
    <source>
        <dbReference type="SAM" id="MobiDB-lite"/>
    </source>
</evidence>